<evidence type="ECO:0000313" key="2">
    <source>
        <dbReference type="EMBL" id="CAL1160465.1"/>
    </source>
</evidence>
<keyword evidence="3" id="KW-1185">Reference proteome</keyword>
<dbReference type="Proteomes" id="UP001152797">
    <property type="component" value="Unassembled WGS sequence"/>
</dbReference>
<reference evidence="1" key="1">
    <citation type="submission" date="2022-10" db="EMBL/GenBank/DDBJ databases">
        <authorList>
            <person name="Chen Y."/>
            <person name="Dougan E. K."/>
            <person name="Chan C."/>
            <person name="Rhodes N."/>
            <person name="Thang M."/>
        </authorList>
    </citation>
    <scope>NUCLEOTIDE SEQUENCE</scope>
</reference>
<comment type="caution">
    <text evidence="1">The sequence shown here is derived from an EMBL/GenBank/DDBJ whole genome shotgun (WGS) entry which is preliminary data.</text>
</comment>
<sequence>MLQEGSTWLQKEFQKIFVEGFVLDDPGWLSDGEGLQLKGSVGTCKDLVRQAACDFLNRPGLPVLRELDMHAYVVLSLRPLEHSLDTLKPFNLRPNASQCIPVPVPHRPGNYNRGAPLVPHKGVGNDVVTITFGQDSGLSSWTRFQSESRQFRFAQYMHVFMEKLGHPLKFYETLDGRVLVPYQCVVSRQEWEKLRDVFAPAFGKQKAAYRRANEGASAPSWTDSIRPHFLSTRPEWLLPPSDAVTTNDNAESDATKLVVRNTFLELQEAVKQAAEVGKAKASAQGHGRSKVGSLSFQPHACAARVRVRFISLRTLEADAVACSAHVPSLVTQG</sequence>
<evidence type="ECO:0000313" key="1">
    <source>
        <dbReference type="EMBL" id="CAI4007090.1"/>
    </source>
</evidence>
<gene>
    <name evidence="1" type="ORF">C1SCF055_LOCUS32670</name>
</gene>
<organism evidence="1">
    <name type="scientific">Cladocopium goreaui</name>
    <dbReference type="NCBI Taxonomy" id="2562237"/>
    <lineage>
        <taxon>Eukaryota</taxon>
        <taxon>Sar</taxon>
        <taxon>Alveolata</taxon>
        <taxon>Dinophyceae</taxon>
        <taxon>Suessiales</taxon>
        <taxon>Symbiodiniaceae</taxon>
        <taxon>Cladocopium</taxon>
    </lineage>
</organism>
<dbReference type="AlphaFoldDB" id="A0A9P1GBC9"/>
<accession>A0A9P1GBC9</accession>
<reference evidence="2" key="2">
    <citation type="submission" date="2024-04" db="EMBL/GenBank/DDBJ databases">
        <authorList>
            <person name="Chen Y."/>
            <person name="Shah S."/>
            <person name="Dougan E. K."/>
            <person name="Thang M."/>
            <person name="Chan C."/>
        </authorList>
    </citation>
    <scope>NUCLEOTIDE SEQUENCE [LARGE SCALE GENOMIC DNA]</scope>
</reference>
<name>A0A9P1GBC9_9DINO</name>
<dbReference type="EMBL" id="CAMXCT030003968">
    <property type="protein sequence ID" value="CAL4794402.1"/>
    <property type="molecule type" value="Genomic_DNA"/>
</dbReference>
<dbReference type="EMBL" id="CAMXCT020003968">
    <property type="protein sequence ID" value="CAL1160465.1"/>
    <property type="molecule type" value="Genomic_DNA"/>
</dbReference>
<proteinExistence type="predicted"/>
<feature type="non-terminal residue" evidence="1">
    <location>
        <position position="1"/>
    </location>
</feature>
<evidence type="ECO:0000313" key="3">
    <source>
        <dbReference type="Proteomes" id="UP001152797"/>
    </source>
</evidence>
<protein>
    <submittedName>
        <fullName evidence="1">Uncharacterized protein</fullName>
    </submittedName>
</protein>
<dbReference type="EMBL" id="CAMXCT010003968">
    <property type="protein sequence ID" value="CAI4007090.1"/>
    <property type="molecule type" value="Genomic_DNA"/>
</dbReference>